<dbReference type="GO" id="GO:0008168">
    <property type="term" value="F:methyltransferase activity"/>
    <property type="evidence" value="ECO:0007669"/>
    <property type="project" value="UniProtKB-KW"/>
</dbReference>
<accession>A0ABU0MUK8</accession>
<evidence type="ECO:0000259" key="1">
    <source>
        <dbReference type="Pfam" id="PF08241"/>
    </source>
</evidence>
<name>A0ABU0MUK8_9PROT</name>
<protein>
    <submittedName>
        <fullName evidence="2">SAM-dependent methyltransferase</fullName>
    </submittedName>
</protein>
<dbReference type="RefSeq" id="WP_209984092.1">
    <property type="nucleotide sequence ID" value="NZ_JAGINO010000013.1"/>
</dbReference>
<proteinExistence type="predicted"/>
<dbReference type="Gene3D" id="3.40.50.150">
    <property type="entry name" value="Vaccinia Virus protein VP39"/>
    <property type="match status" value="1"/>
</dbReference>
<dbReference type="InterPro" id="IPR013216">
    <property type="entry name" value="Methyltransf_11"/>
</dbReference>
<reference evidence="2 3" key="1">
    <citation type="submission" date="2023-07" db="EMBL/GenBank/DDBJ databases">
        <title>Genomic Encyclopedia of Type Strains, Phase IV (KMG-IV): sequencing the most valuable type-strain genomes for metagenomic binning, comparative biology and taxonomic classification.</title>
        <authorList>
            <person name="Goeker M."/>
        </authorList>
    </citation>
    <scope>NUCLEOTIDE SEQUENCE [LARGE SCALE GENOMIC DNA]</scope>
    <source>
        <strain evidence="2 3">DSM 19922</strain>
    </source>
</reference>
<evidence type="ECO:0000313" key="3">
    <source>
        <dbReference type="Proteomes" id="UP001244552"/>
    </source>
</evidence>
<feature type="domain" description="Methyltransferase type 11" evidence="1">
    <location>
        <begin position="53"/>
        <end position="167"/>
    </location>
</feature>
<gene>
    <name evidence="2" type="ORF">QO018_005903</name>
</gene>
<dbReference type="PANTHER" id="PTHR42912:SF98">
    <property type="entry name" value="UNCHARACTERISED METHYLTRANSFERASE RV1498C"/>
    <property type="match status" value="1"/>
</dbReference>
<dbReference type="PANTHER" id="PTHR42912">
    <property type="entry name" value="METHYLTRANSFERASE"/>
    <property type="match status" value="1"/>
</dbReference>
<dbReference type="InterPro" id="IPR050508">
    <property type="entry name" value="Methyltransf_Superfamily"/>
</dbReference>
<dbReference type="Pfam" id="PF08241">
    <property type="entry name" value="Methyltransf_11"/>
    <property type="match status" value="1"/>
</dbReference>
<keyword evidence="2" id="KW-0489">Methyltransferase</keyword>
<dbReference type="CDD" id="cd02440">
    <property type="entry name" value="AdoMet_MTases"/>
    <property type="match status" value="1"/>
</dbReference>
<keyword evidence="2" id="KW-0808">Transferase</keyword>
<evidence type="ECO:0000313" key="2">
    <source>
        <dbReference type="EMBL" id="MDQ0537004.1"/>
    </source>
</evidence>
<keyword evidence="3" id="KW-1185">Reference proteome</keyword>
<dbReference type="GO" id="GO:0032259">
    <property type="term" value="P:methylation"/>
    <property type="evidence" value="ECO:0007669"/>
    <property type="project" value="UniProtKB-KW"/>
</dbReference>
<sequence>MTAVIARNLGTPEAPLPPPELHCVGDGDFRAIGAEFLDHLIAVGGLTADDRVLDVGCGVGRIAVPLAGHLGPRGRYLGIDVSAAGIAWCQHHVAPLHDGFAFAHLDAHHPLYHPAGRQAAAGLRWPLADGAADLVVLTSVFTHLSAAETRWYLREIARVLAPGGRCFSTWFLLDGEETPTEADPRLRFARGADGAFYDTLTGVPTAAVAYGRDWLFAEAAAAGLAVVQFHRGRWSGDATGLTFQDVALLRAAAAPDGGAPS</sequence>
<organism evidence="2 3">
    <name type="scientific">Azospirillum picis</name>
    <dbReference type="NCBI Taxonomy" id="488438"/>
    <lineage>
        <taxon>Bacteria</taxon>
        <taxon>Pseudomonadati</taxon>
        <taxon>Pseudomonadota</taxon>
        <taxon>Alphaproteobacteria</taxon>
        <taxon>Rhodospirillales</taxon>
        <taxon>Azospirillaceae</taxon>
        <taxon>Azospirillum</taxon>
    </lineage>
</organism>
<dbReference type="EMBL" id="JAUSVU010000036">
    <property type="protein sequence ID" value="MDQ0537004.1"/>
    <property type="molecule type" value="Genomic_DNA"/>
</dbReference>
<dbReference type="Proteomes" id="UP001244552">
    <property type="component" value="Unassembled WGS sequence"/>
</dbReference>
<dbReference type="InterPro" id="IPR029063">
    <property type="entry name" value="SAM-dependent_MTases_sf"/>
</dbReference>
<comment type="caution">
    <text evidence="2">The sequence shown here is derived from an EMBL/GenBank/DDBJ whole genome shotgun (WGS) entry which is preliminary data.</text>
</comment>
<dbReference type="SUPFAM" id="SSF53335">
    <property type="entry name" value="S-adenosyl-L-methionine-dependent methyltransferases"/>
    <property type="match status" value="1"/>
</dbReference>